<organism evidence="2 3">
    <name type="scientific">Methylobacterium platani</name>
    <dbReference type="NCBI Taxonomy" id="427683"/>
    <lineage>
        <taxon>Bacteria</taxon>
        <taxon>Pseudomonadati</taxon>
        <taxon>Pseudomonadota</taxon>
        <taxon>Alphaproteobacteria</taxon>
        <taxon>Hyphomicrobiales</taxon>
        <taxon>Methylobacteriaceae</taxon>
        <taxon>Methylobacterium</taxon>
    </lineage>
</organism>
<protein>
    <submittedName>
        <fullName evidence="2">Uncharacterized protein</fullName>
    </submittedName>
</protein>
<gene>
    <name evidence="2" type="ORF">A5481_16285</name>
</gene>
<evidence type="ECO:0000256" key="1">
    <source>
        <dbReference type="SAM" id="Phobius"/>
    </source>
</evidence>
<sequence>MLAFYALSAWFLLDRTVTAAIAVALTLNMAMGWLLVAGISRDASGVRVWTSRPAVGCILLSVVVAAGLFFWAAGSARL</sequence>
<accession>A0A179S811</accession>
<evidence type="ECO:0000313" key="3">
    <source>
        <dbReference type="Proteomes" id="UP000078316"/>
    </source>
</evidence>
<reference evidence="2 3" key="1">
    <citation type="submission" date="2016-04" db="EMBL/GenBank/DDBJ databases">
        <authorList>
            <person name="Evans L.H."/>
            <person name="Alamgir A."/>
            <person name="Owens N."/>
            <person name="Weber N.D."/>
            <person name="Virtaneva K."/>
            <person name="Barbian K."/>
            <person name="Babar A."/>
            <person name="Rosenke K."/>
        </authorList>
    </citation>
    <scope>NUCLEOTIDE SEQUENCE [LARGE SCALE GENOMIC DNA]</scope>
    <source>
        <strain evidence="2 3">PMB02</strain>
    </source>
</reference>
<evidence type="ECO:0000313" key="2">
    <source>
        <dbReference type="EMBL" id="OAS23811.1"/>
    </source>
</evidence>
<proteinExistence type="predicted"/>
<dbReference type="AlphaFoldDB" id="A0A179S811"/>
<keyword evidence="1" id="KW-0812">Transmembrane</keyword>
<keyword evidence="1" id="KW-1133">Transmembrane helix</keyword>
<name>A0A179S811_9HYPH</name>
<keyword evidence="1" id="KW-0472">Membrane</keyword>
<comment type="caution">
    <text evidence="2">The sequence shown here is derived from an EMBL/GenBank/DDBJ whole genome shotgun (WGS) entry which is preliminary data.</text>
</comment>
<dbReference type="Proteomes" id="UP000078316">
    <property type="component" value="Unassembled WGS sequence"/>
</dbReference>
<feature type="transmembrane region" description="Helical" evidence="1">
    <location>
        <begin position="53"/>
        <end position="73"/>
    </location>
</feature>
<dbReference type="EMBL" id="LWHQ01000029">
    <property type="protein sequence ID" value="OAS23811.1"/>
    <property type="molecule type" value="Genomic_DNA"/>
</dbReference>